<evidence type="ECO:0008006" key="3">
    <source>
        <dbReference type="Google" id="ProtNLM"/>
    </source>
</evidence>
<proteinExistence type="predicted"/>
<sequence length="104" mass="12307">MKTFFINPKLQEYIFSFEKPTISKFTRLTDLLETFGQKLGMPYSKQIETNLYELRIRGKQEVRVFYCFYQNTIVFVHASVKKSQKIPQQDMKTALSRIKLLTGV</sequence>
<gene>
    <name evidence="1" type="ORF">UW22_C0045G0018</name>
</gene>
<dbReference type="Pfam" id="PF05973">
    <property type="entry name" value="Gp49"/>
    <property type="match status" value="1"/>
</dbReference>
<protein>
    <recommendedName>
        <fullName evidence="3">Phage-related protein</fullName>
    </recommendedName>
</protein>
<evidence type="ECO:0000313" key="1">
    <source>
        <dbReference type="EMBL" id="KKT36068.1"/>
    </source>
</evidence>
<comment type="caution">
    <text evidence="1">The sequence shown here is derived from an EMBL/GenBank/DDBJ whole genome shotgun (WGS) entry which is preliminary data.</text>
</comment>
<dbReference type="AlphaFoldDB" id="A0A0G1GNZ7"/>
<dbReference type="Proteomes" id="UP000034617">
    <property type="component" value="Unassembled WGS sequence"/>
</dbReference>
<dbReference type="EMBL" id="LCHM01000045">
    <property type="protein sequence ID" value="KKT36068.1"/>
    <property type="molecule type" value="Genomic_DNA"/>
</dbReference>
<accession>A0A0G1GNZ7</accession>
<dbReference type="InterPro" id="IPR009241">
    <property type="entry name" value="HigB-like"/>
</dbReference>
<evidence type="ECO:0000313" key="2">
    <source>
        <dbReference type="Proteomes" id="UP000034617"/>
    </source>
</evidence>
<name>A0A0G1GNZ7_9BACT</name>
<organism evidence="1 2">
    <name type="scientific">Candidatus Gottesmanbacteria bacterium GW2011_GWB1_44_11c</name>
    <dbReference type="NCBI Taxonomy" id="1618447"/>
    <lineage>
        <taxon>Bacteria</taxon>
        <taxon>Candidatus Gottesmaniibacteriota</taxon>
    </lineage>
</organism>
<reference evidence="1 2" key="1">
    <citation type="journal article" date="2015" name="Nature">
        <title>rRNA introns, odd ribosomes, and small enigmatic genomes across a large radiation of phyla.</title>
        <authorList>
            <person name="Brown C.T."/>
            <person name="Hug L.A."/>
            <person name="Thomas B.C."/>
            <person name="Sharon I."/>
            <person name="Castelle C.J."/>
            <person name="Singh A."/>
            <person name="Wilkins M.J."/>
            <person name="Williams K.H."/>
            <person name="Banfield J.F."/>
        </authorList>
    </citation>
    <scope>NUCLEOTIDE SEQUENCE [LARGE SCALE GENOMIC DNA]</scope>
</reference>